<protein>
    <submittedName>
        <fullName evidence="2">Uncharacterized protein</fullName>
    </submittedName>
</protein>
<feature type="non-terminal residue" evidence="2">
    <location>
        <position position="1"/>
    </location>
</feature>
<proteinExistence type="predicted"/>
<dbReference type="AlphaFoldDB" id="A0A699RFX6"/>
<comment type="caution">
    <text evidence="2">The sequence shown here is derived from an EMBL/GenBank/DDBJ whole genome shotgun (WGS) entry which is preliminary data.</text>
</comment>
<name>A0A699RFX6_TANCI</name>
<gene>
    <name evidence="2" type="ORF">Tci_855937</name>
</gene>
<evidence type="ECO:0000313" key="2">
    <source>
        <dbReference type="EMBL" id="GFC83967.1"/>
    </source>
</evidence>
<feature type="compositionally biased region" description="Polar residues" evidence="1">
    <location>
        <begin position="41"/>
        <end position="50"/>
    </location>
</feature>
<accession>A0A699RFX6</accession>
<evidence type="ECO:0000256" key="1">
    <source>
        <dbReference type="SAM" id="MobiDB-lite"/>
    </source>
</evidence>
<reference evidence="2" key="1">
    <citation type="journal article" date="2019" name="Sci. Rep.">
        <title>Draft genome of Tanacetum cinerariifolium, the natural source of mosquito coil.</title>
        <authorList>
            <person name="Yamashiro T."/>
            <person name="Shiraishi A."/>
            <person name="Satake H."/>
            <person name="Nakayama K."/>
        </authorList>
    </citation>
    <scope>NUCLEOTIDE SEQUENCE</scope>
</reference>
<feature type="region of interest" description="Disordered" evidence="1">
    <location>
        <begin position="1"/>
        <end position="66"/>
    </location>
</feature>
<feature type="compositionally biased region" description="Basic and acidic residues" evidence="1">
    <location>
        <begin position="54"/>
        <end position="66"/>
    </location>
</feature>
<sequence length="66" mass="7143">SNIEQQGVGSKNLDGGVTESMSRPGIKEDIYAARTPIGRQSVGSIINQKYDQPGLKEDHNNEGRSN</sequence>
<dbReference type="EMBL" id="BKCJ011092201">
    <property type="protein sequence ID" value="GFC83967.1"/>
    <property type="molecule type" value="Genomic_DNA"/>
</dbReference>
<organism evidence="2">
    <name type="scientific">Tanacetum cinerariifolium</name>
    <name type="common">Dalmatian daisy</name>
    <name type="synonym">Chrysanthemum cinerariifolium</name>
    <dbReference type="NCBI Taxonomy" id="118510"/>
    <lineage>
        <taxon>Eukaryota</taxon>
        <taxon>Viridiplantae</taxon>
        <taxon>Streptophyta</taxon>
        <taxon>Embryophyta</taxon>
        <taxon>Tracheophyta</taxon>
        <taxon>Spermatophyta</taxon>
        <taxon>Magnoliopsida</taxon>
        <taxon>eudicotyledons</taxon>
        <taxon>Gunneridae</taxon>
        <taxon>Pentapetalae</taxon>
        <taxon>asterids</taxon>
        <taxon>campanulids</taxon>
        <taxon>Asterales</taxon>
        <taxon>Asteraceae</taxon>
        <taxon>Asteroideae</taxon>
        <taxon>Anthemideae</taxon>
        <taxon>Anthemidinae</taxon>
        <taxon>Tanacetum</taxon>
    </lineage>
</organism>